<feature type="region of interest" description="Disordered" evidence="1">
    <location>
        <begin position="363"/>
        <end position="407"/>
    </location>
</feature>
<dbReference type="InterPro" id="IPR015940">
    <property type="entry name" value="UBA"/>
</dbReference>
<dbReference type="Proteomes" id="UP000009192">
    <property type="component" value="Unassembled WGS sequence"/>
</dbReference>
<dbReference type="PROSITE" id="PS50030">
    <property type="entry name" value="UBA"/>
    <property type="match status" value="1"/>
</dbReference>
<feature type="compositionally biased region" description="Basic and acidic residues" evidence="1">
    <location>
        <begin position="314"/>
        <end position="324"/>
    </location>
</feature>
<dbReference type="HOGENOM" id="CLU_691289_0_0_1"/>
<dbReference type="Gene3D" id="1.10.8.10">
    <property type="entry name" value="DNA helicase RuvA subunit, C-terminal domain"/>
    <property type="match status" value="1"/>
</dbReference>
<accession>B4KDE3</accession>
<keyword evidence="4" id="KW-1185">Reference proteome</keyword>
<feature type="region of interest" description="Disordered" evidence="1">
    <location>
        <begin position="231"/>
        <end position="270"/>
    </location>
</feature>
<feature type="compositionally biased region" description="Polar residues" evidence="1">
    <location>
        <begin position="363"/>
        <end position="372"/>
    </location>
</feature>
<sequence length="458" mass="50741">MYIRYIAYQLSLIATHFTRRRVAVANKFQNKAYRIQEVEKYIKTKMTTSTVYAGVHVKNKLSDFYPVHNIDMEQDVAYLKKIITEQLQLQFDANELDICYLGKLLNDDCKLSSTMKPNAIVHCFRKMKSYTPYEPPAASDINTKHIQELFSLTSHLQISVTSRFNILQKILAEYPEFRRNLGAQALIRDSVLFNMLHEPEVVQNLVRDYPLICDAASFIVDTIRKELARNSSATQFQEQAASESTTSSEEENSLGAGSSSSGGSSSTAAATLAANRRDELANIRQISRQQLANALARVDMSSFNSLSNIAQRNVDEALSDERPRTSTSAAASGTAAVGTTGGSAAAISSELLRNELARAFQSLQQQPPSSAVENMDMESGATDTSESAAAVDEPEDDDDDAGDDSDVLPRCYRRHRFTEQLRTMAAMGFINHTQNVNYLTLADGNVEHAINLLMLGMN</sequence>
<dbReference type="GO" id="GO:0031593">
    <property type="term" value="F:polyubiquitin modification-dependent protein binding"/>
    <property type="evidence" value="ECO:0007669"/>
    <property type="project" value="TreeGrafter"/>
</dbReference>
<feature type="compositionally biased region" description="Low complexity" evidence="1">
    <location>
        <begin position="325"/>
        <end position="340"/>
    </location>
</feature>
<gene>
    <name evidence="3" type="primary">Dmoj\GI10258</name>
    <name evidence="3" type="ORF">Dmoj_GI10258</name>
</gene>
<dbReference type="GO" id="GO:0006511">
    <property type="term" value="P:ubiquitin-dependent protein catabolic process"/>
    <property type="evidence" value="ECO:0007669"/>
    <property type="project" value="TreeGrafter"/>
</dbReference>
<dbReference type="PANTHER" id="PTHR10677:SF25">
    <property type="entry name" value="UBIQUITIN-LIKE PROTEIN 7"/>
    <property type="match status" value="1"/>
</dbReference>
<dbReference type="EMBL" id="CH933806">
    <property type="protein sequence ID" value="EDW15952.2"/>
    <property type="molecule type" value="Genomic_DNA"/>
</dbReference>
<evidence type="ECO:0000313" key="3">
    <source>
        <dbReference type="EMBL" id="EDW15952.2"/>
    </source>
</evidence>
<reference evidence="3 4" key="1">
    <citation type="journal article" date="2007" name="Nature">
        <title>Evolution of genes and genomes on the Drosophila phylogeny.</title>
        <authorList>
            <consortium name="Drosophila 12 Genomes Consortium"/>
            <person name="Clark A.G."/>
            <person name="Eisen M.B."/>
            <person name="Smith D.R."/>
            <person name="Bergman C.M."/>
            <person name="Oliver B."/>
            <person name="Markow T.A."/>
            <person name="Kaufman T.C."/>
            <person name="Kellis M."/>
            <person name="Gelbart W."/>
            <person name="Iyer V.N."/>
            <person name="Pollard D.A."/>
            <person name="Sackton T.B."/>
            <person name="Larracuente A.M."/>
            <person name="Singh N.D."/>
            <person name="Abad J.P."/>
            <person name="Abt D.N."/>
            <person name="Adryan B."/>
            <person name="Aguade M."/>
            <person name="Akashi H."/>
            <person name="Anderson W.W."/>
            <person name="Aquadro C.F."/>
            <person name="Ardell D.H."/>
            <person name="Arguello R."/>
            <person name="Artieri C.G."/>
            <person name="Barbash D.A."/>
            <person name="Barker D."/>
            <person name="Barsanti P."/>
            <person name="Batterham P."/>
            <person name="Batzoglou S."/>
            <person name="Begun D."/>
            <person name="Bhutkar A."/>
            <person name="Blanco E."/>
            <person name="Bosak S.A."/>
            <person name="Bradley R.K."/>
            <person name="Brand A.D."/>
            <person name="Brent M.R."/>
            <person name="Brooks A.N."/>
            <person name="Brown R.H."/>
            <person name="Butlin R.K."/>
            <person name="Caggese C."/>
            <person name="Calvi B.R."/>
            <person name="Bernardo de Carvalho A."/>
            <person name="Caspi A."/>
            <person name="Castrezana S."/>
            <person name="Celniker S.E."/>
            <person name="Chang J.L."/>
            <person name="Chapple C."/>
            <person name="Chatterji S."/>
            <person name="Chinwalla A."/>
            <person name="Civetta A."/>
            <person name="Clifton S.W."/>
            <person name="Comeron J.M."/>
            <person name="Costello J.C."/>
            <person name="Coyne J.A."/>
            <person name="Daub J."/>
            <person name="David R.G."/>
            <person name="Delcher A.L."/>
            <person name="Delehaunty K."/>
            <person name="Do C.B."/>
            <person name="Ebling H."/>
            <person name="Edwards K."/>
            <person name="Eickbush T."/>
            <person name="Evans J.D."/>
            <person name="Filipski A."/>
            <person name="Findeiss S."/>
            <person name="Freyhult E."/>
            <person name="Fulton L."/>
            <person name="Fulton R."/>
            <person name="Garcia A.C."/>
            <person name="Gardiner A."/>
            <person name="Garfield D.A."/>
            <person name="Garvin B.E."/>
            <person name="Gibson G."/>
            <person name="Gilbert D."/>
            <person name="Gnerre S."/>
            <person name="Godfrey J."/>
            <person name="Good R."/>
            <person name="Gotea V."/>
            <person name="Gravely B."/>
            <person name="Greenberg A.J."/>
            <person name="Griffiths-Jones S."/>
            <person name="Gross S."/>
            <person name="Guigo R."/>
            <person name="Gustafson E.A."/>
            <person name="Haerty W."/>
            <person name="Hahn M.W."/>
            <person name="Halligan D.L."/>
            <person name="Halpern A.L."/>
            <person name="Halter G.M."/>
            <person name="Han M.V."/>
            <person name="Heger A."/>
            <person name="Hillier L."/>
            <person name="Hinrichs A.S."/>
            <person name="Holmes I."/>
            <person name="Hoskins R.A."/>
            <person name="Hubisz M.J."/>
            <person name="Hultmark D."/>
            <person name="Huntley M.A."/>
            <person name="Jaffe D.B."/>
            <person name="Jagadeeshan S."/>
            <person name="Jeck W.R."/>
            <person name="Johnson J."/>
            <person name="Jones C.D."/>
            <person name="Jordan W.C."/>
            <person name="Karpen G.H."/>
            <person name="Kataoka E."/>
            <person name="Keightley P.D."/>
            <person name="Kheradpour P."/>
            <person name="Kirkness E.F."/>
            <person name="Koerich L.B."/>
            <person name="Kristiansen K."/>
            <person name="Kudrna D."/>
            <person name="Kulathinal R.J."/>
            <person name="Kumar S."/>
            <person name="Kwok R."/>
            <person name="Lander E."/>
            <person name="Langley C.H."/>
            <person name="Lapoint R."/>
            <person name="Lazzaro B.P."/>
            <person name="Lee S.J."/>
            <person name="Levesque L."/>
            <person name="Li R."/>
            <person name="Lin C.F."/>
            <person name="Lin M.F."/>
            <person name="Lindblad-Toh K."/>
            <person name="Llopart A."/>
            <person name="Long M."/>
            <person name="Low L."/>
            <person name="Lozovsky E."/>
            <person name="Lu J."/>
            <person name="Luo M."/>
            <person name="Machado C.A."/>
            <person name="Makalowski W."/>
            <person name="Marzo M."/>
            <person name="Matsuda M."/>
            <person name="Matzkin L."/>
            <person name="McAllister B."/>
            <person name="McBride C.S."/>
            <person name="McKernan B."/>
            <person name="McKernan K."/>
            <person name="Mendez-Lago M."/>
            <person name="Minx P."/>
            <person name="Mollenhauer M.U."/>
            <person name="Montooth K."/>
            <person name="Mount S.M."/>
            <person name="Mu X."/>
            <person name="Myers E."/>
            <person name="Negre B."/>
            <person name="Newfeld S."/>
            <person name="Nielsen R."/>
            <person name="Noor M.A."/>
            <person name="O'Grady P."/>
            <person name="Pachter L."/>
            <person name="Papaceit M."/>
            <person name="Parisi M.J."/>
            <person name="Parisi M."/>
            <person name="Parts L."/>
            <person name="Pedersen J.S."/>
            <person name="Pesole G."/>
            <person name="Phillippy A.M."/>
            <person name="Ponting C.P."/>
            <person name="Pop M."/>
            <person name="Porcelli D."/>
            <person name="Powell J.R."/>
            <person name="Prohaska S."/>
            <person name="Pruitt K."/>
            <person name="Puig M."/>
            <person name="Quesneville H."/>
            <person name="Ram K.R."/>
            <person name="Rand D."/>
            <person name="Rasmussen M.D."/>
            <person name="Reed L.K."/>
            <person name="Reenan R."/>
            <person name="Reily A."/>
            <person name="Remington K.A."/>
            <person name="Rieger T.T."/>
            <person name="Ritchie M.G."/>
            <person name="Robin C."/>
            <person name="Rogers Y.H."/>
            <person name="Rohde C."/>
            <person name="Rozas J."/>
            <person name="Rubenfield M.J."/>
            <person name="Ruiz A."/>
            <person name="Russo S."/>
            <person name="Salzberg S.L."/>
            <person name="Sanchez-Gracia A."/>
            <person name="Saranga D.J."/>
            <person name="Sato H."/>
            <person name="Schaeffer S.W."/>
            <person name="Schatz M.C."/>
            <person name="Schlenke T."/>
            <person name="Schwartz R."/>
            <person name="Segarra C."/>
            <person name="Singh R.S."/>
            <person name="Sirot L."/>
            <person name="Sirota M."/>
            <person name="Sisneros N.B."/>
            <person name="Smith C.D."/>
            <person name="Smith T.F."/>
            <person name="Spieth J."/>
            <person name="Stage D.E."/>
            <person name="Stark A."/>
            <person name="Stephan W."/>
            <person name="Strausberg R.L."/>
            <person name="Strempel S."/>
            <person name="Sturgill D."/>
            <person name="Sutton G."/>
            <person name="Sutton G.G."/>
            <person name="Tao W."/>
            <person name="Teichmann S."/>
            <person name="Tobari Y.N."/>
            <person name="Tomimura Y."/>
            <person name="Tsolas J.M."/>
            <person name="Valente V.L."/>
            <person name="Venter E."/>
            <person name="Venter J.C."/>
            <person name="Vicario S."/>
            <person name="Vieira F.G."/>
            <person name="Vilella A.J."/>
            <person name="Villasante A."/>
            <person name="Walenz B."/>
            <person name="Wang J."/>
            <person name="Wasserman M."/>
            <person name="Watts T."/>
            <person name="Wilson D."/>
            <person name="Wilson R.K."/>
            <person name="Wing R.A."/>
            <person name="Wolfner M.F."/>
            <person name="Wong A."/>
            <person name="Wong G.K."/>
            <person name="Wu C.I."/>
            <person name="Wu G."/>
            <person name="Yamamoto D."/>
            <person name="Yang H.P."/>
            <person name="Yang S.P."/>
            <person name="Yorke J.A."/>
            <person name="Yoshida K."/>
            <person name="Zdobnov E."/>
            <person name="Zhang P."/>
            <person name="Zhang Y."/>
            <person name="Zimin A.V."/>
            <person name="Baldwin J."/>
            <person name="Abdouelleil A."/>
            <person name="Abdulkadir J."/>
            <person name="Abebe A."/>
            <person name="Abera B."/>
            <person name="Abreu J."/>
            <person name="Acer S.C."/>
            <person name="Aftuck L."/>
            <person name="Alexander A."/>
            <person name="An P."/>
            <person name="Anderson E."/>
            <person name="Anderson S."/>
            <person name="Arachi H."/>
            <person name="Azer M."/>
            <person name="Bachantsang P."/>
            <person name="Barry A."/>
            <person name="Bayul T."/>
            <person name="Berlin A."/>
            <person name="Bessette D."/>
            <person name="Bloom T."/>
            <person name="Blye J."/>
            <person name="Boguslavskiy L."/>
            <person name="Bonnet C."/>
            <person name="Boukhgalter B."/>
            <person name="Bourzgui I."/>
            <person name="Brown A."/>
            <person name="Cahill P."/>
            <person name="Channer S."/>
            <person name="Cheshatsang Y."/>
            <person name="Chuda L."/>
            <person name="Citroen M."/>
            <person name="Collymore A."/>
            <person name="Cooke P."/>
            <person name="Costello M."/>
            <person name="D'Aco K."/>
            <person name="Daza R."/>
            <person name="De Haan G."/>
            <person name="DeGray S."/>
            <person name="DeMaso C."/>
            <person name="Dhargay N."/>
            <person name="Dooley K."/>
            <person name="Dooley E."/>
            <person name="Doricent M."/>
            <person name="Dorje P."/>
            <person name="Dorjee K."/>
            <person name="Dupes A."/>
            <person name="Elong R."/>
            <person name="Falk J."/>
            <person name="Farina A."/>
            <person name="Faro S."/>
            <person name="Ferguson D."/>
            <person name="Fisher S."/>
            <person name="Foley C.D."/>
            <person name="Franke A."/>
            <person name="Friedrich D."/>
            <person name="Gadbois L."/>
            <person name="Gearin G."/>
            <person name="Gearin C.R."/>
            <person name="Giannoukos G."/>
            <person name="Goode T."/>
            <person name="Graham J."/>
            <person name="Grandbois E."/>
            <person name="Grewal S."/>
            <person name="Gyaltsen K."/>
            <person name="Hafez N."/>
            <person name="Hagos B."/>
            <person name="Hall J."/>
            <person name="Henson C."/>
            <person name="Hollinger A."/>
            <person name="Honan T."/>
            <person name="Huard M.D."/>
            <person name="Hughes L."/>
            <person name="Hurhula B."/>
            <person name="Husby M.E."/>
            <person name="Kamat A."/>
            <person name="Kanga B."/>
            <person name="Kashin S."/>
            <person name="Khazanovich D."/>
            <person name="Kisner P."/>
            <person name="Lance K."/>
            <person name="Lara M."/>
            <person name="Lee W."/>
            <person name="Lennon N."/>
            <person name="Letendre F."/>
            <person name="LeVine R."/>
            <person name="Lipovsky A."/>
            <person name="Liu X."/>
            <person name="Liu J."/>
            <person name="Liu S."/>
            <person name="Lokyitsang T."/>
            <person name="Lokyitsang Y."/>
            <person name="Lubonja R."/>
            <person name="Lui A."/>
            <person name="MacDonald P."/>
            <person name="Magnisalis V."/>
            <person name="Maru K."/>
            <person name="Matthews C."/>
            <person name="McCusker W."/>
            <person name="McDonough S."/>
            <person name="Mehta T."/>
            <person name="Meldrim J."/>
            <person name="Meneus L."/>
            <person name="Mihai O."/>
            <person name="Mihalev A."/>
            <person name="Mihova T."/>
            <person name="Mittelman R."/>
            <person name="Mlenga V."/>
            <person name="Montmayeur A."/>
            <person name="Mulrain L."/>
            <person name="Navidi A."/>
            <person name="Naylor J."/>
            <person name="Negash T."/>
            <person name="Nguyen T."/>
            <person name="Nguyen N."/>
            <person name="Nicol R."/>
            <person name="Norbu C."/>
            <person name="Norbu N."/>
            <person name="Novod N."/>
            <person name="O'Neill B."/>
            <person name="Osman S."/>
            <person name="Markiewicz E."/>
            <person name="Oyono O.L."/>
            <person name="Patti C."/>
            <person name="Phunkhang P."/>
            <person name="Pierre F."/>
            <person name="Priest M."/>
            <person name="Raghuraman S."/>
            <person name="Rege F."/>
            <person name="Reyes R."/>
            <person name="Rise C."/>
            <person name="Rogov P."/>
            <person name="Ross K."/>
            <person name="Ryan E."/>
            <person name="Settipalli S."/>
            <person name="Shea T."/>
            <person name="Sherpa N."/>
            <person name="Shi L."/>
            <person name="Shih D."/>
            <person name="Sparrow T."/>
            <person name="Spaulding J."/>
            <person name="Stalker J."/>
            <person name="Stange-Thomann N."/>
            <person name="Stavropoulos S."/>
            <person name="Stone C."/>
            <person name="Strader C."/>
            <person name="Tesfaye S."/>
            <person name="Thomson T."/>
            <person name="Thoulutsang Y."/>
            <person name="Thoulutsang D."/>
            <person name="Topham K."/>
            <person name="Topping I."/>
            <person name="Tsamla T."/>
            <person name="Vassiliev H."/>
            <person name="Vo A."/>
            <person name="Wangchuk T."/>
            <person name="Wangdi T."/>
            <person name="Weiand M."/>
            <person name="Wilkinson J."/>
            <person name="Wilson A."/>
            <person name="Yadav S."/>
            <person name="Young G."/>
            <person name="Yu Q."/>
            <person name="Zembek L."/>
            <person name="Zhong D."/>
            <person name="Zimmer A."/>
            <person name="Zwirko Z."/>
            <person name="Jaffe D.B."/>
            <person name="Alvarez P."/>
            <person name="Brockman W."/>
            <person name="Butler J."/>
            <person name="Chin C."/>
            <person name="Gnerre S."/>
            <person name="Grabherr M."/>
            <person name="Kleber M."/>
            <person name="Mauceli E."/>
            <person name="MacCallum I."/>
        </authorList>
    </citation>
    <scope>NUCLEOTIDE SEQUENCE [LARGE SCALE GENOMIC DNA]</scope>
    <source>
        <strain evidence="4">Tucson 15081-1352.22</strain>
    </source>
</reference>
<feature type="region of interest" description="Disordered" evidence="1">
    <location>
        <begin position="314"/>
        <end position="340"/>
    </location>
</feature>
<dbReference type="SUPFAM" id="SSF46934">
    <property type="entry name" value="UBA-like"/>
    <property type="match status" value="1"/>
</dbReference>
<evidence type="ECO:0000256" key="1">
    <source>
        <dbReference type="SAM" id="MobiDB-lite"/>
    </source>
</evidence>
<dbReference type="OrthoDB" id="10016665at2759"/>
<proteinExistence type="predicted"/>
<dbReference type="InterPro" id="IPR009060">
    <property type="entry name" value="UBA-like_sf"/>
</dbReference>
<dbReference type="FunCoup" id="B4KDE3">
    <property type="interactions" value="43"/>
</dbReference>
<dbReference type="InterPro" id="IPR029071">
    <property type="entry name" value="Ubiquitin-like_domsf"/>
</dbReference>
<name>B4KDE3_DROMO</name>
<feature type="domain" description="UBA" evidence="2">
    <location>
        <begin position="416"/>
        <end position="456"/>
    </location>
</feature>
<feature type="compositionally biased region" description="Acidic residues" evidence="1">
    <location>
        <begin position="392"/>
        <end position="406"/>
    </location>
</feature>
<dbReference type="AlphaFoldDB" id="B4KDE3"/>
<dbReference type="InterPro" id="IPR015496">
    <property type="entry name" value="Ubiquilin"/>
</dbReference>
<organism evidence="3 4">
    <name type="scientific">Drosophila mojavensis</name>
    <name type="common">Fruit fly</name>
    <dbReference type="NCBI Taxonomy" id="7230"/>
    <lineage>
        <taxon>Eukaryota</taxon>
        <taxon>Metazoa</taxon>
        <taxon>Ecdysozoa</taxon>
        <taxon>Arthropoda</taxon>
        <taxon>Hexapoda</taxon>
        <taxon>Insecta</taxon>
        <taxon>Pterygota</taxon>
        <taxon>Neoptera</taxon>
        <taxon>Endopterygota</taxon>
        <taxon>Diptera</taxon>
        <taxon>Brachycera</taxon>
        <taxon>Muscomorpha</taxon>
        <taxon>Ephydroidea</taxon>
        <taxon>Drosophilidae</taxon>
        <taxon>Drosophila</taxon>
    </lineage>
</organism>
<protein>
    <recommendedName>
        <fullName evidence="2">UBA domain-containing protein</fullName>
    </recommendedName>
</protein>
<dbReference type="KEGG" id="dmo:Dmoj_GI10258"/>
<dbReference type="SUPFAM" id="SSF54236">
    <property type="entry name" value="Ubiquitin-like"/>
    <property type="match status" value="1"/>
</dbReference>
<dbReference type="PANTHER" id="PTHR10677">
    <property type="entry name" value="UBIQUILIN"/>
    <property type="match status" value="1"/>
</dbReference>
<feature type="compositionally biased region" description="Low complexity" evidence="1">
    <location>
        <begin position="237"/>
        <end position="270"/>
    </location>
</feature>
<evidence type="ECO:0000259" key="2">
    <source>
        <dbReference type="PROSITE" id="PS50030"/>
    </source>
</evidence>
<dbReference type="eggNOG" id="KOG0010">
    <property type="taxonomic scope" value="Eukaryota"/>
</dbReference>
<dbReference type="CDD" id="cd17039">
    <property type="entry name" value="Ubl_ubiquitin_like"/>
    <property type="match status" value="1"/>
</dbReference>
<dbReference type="InParanoid" id="B4KDE3"/>
<dbReference type="GO" id="GO:0005829">
    <property type="term" value="C:cytosol"/>
    <property type="evidence" value="ECO:0007669"/>
    <property type="project" value="TreeGrafter"/>
</dbReference>
<evidence type="ECO:0000313" key="4">
    <source>
        <dbReference type="Proteomes" id="UP000009192"/>
    </source>
</evidence>